<accession>A6KMM8</accession>
<organism evidence="2 3">
    <name type="scientific">Rattus norvegicus</name>
    <name type="common">Rat</name>
    <dbReference type="NCBI Taxonomy" id="10116"/>
    <lineage>
        <taxon>Eukaryota</taxon>
        <taxon>Metazoa</taxon>
        <taxon>Chordata</taxon>
        <taxon>Craniata</taxon>
        <taxon>Vertebrata</taxon>
        <taxon>Euteleostomi</taxon>
        <taxon>Mammalia</taxon>
        <taxon>Eutheria</taxon>
        <taxon>Euarchontoglires</taxon>
        <taxon>Glires</taxon>
        <taxon>Rodentia</taxon>
        <taxon>Myomorpha</taxon>
        <taxon>Muroidea</taxon>
        <taxon>Muridae</taxon>
        <taxon>Murinae</taxon>
        <taxon>Rattus</taxon>
    </lineage>
</organism>
<dbReference type="PANTHER" id="PTHR14054:SF14">
    <property type="entry name" value="REPETIN"/>
    <property type="match status" value="1"/>
</dbReference>
<protein>
    <submittedName>
        <fullName evidence="2">RCG40955</fullName>
    </submittedName>
</protein>
<dbReference type="PANTHER" id="PTHR14054">
    <property type="entry name" value="REPETIN"/>
    <property type="match status" value="1"/>
</dbReference>
<feature type="non-terminal residue" evidence="2">
    <location>
        <position position="46"/>
    </location>
</feature>
<dbReference type="Gene3D" id="1.10.238.10">
    <property type="entry name" value="EF-hand"/>
    <property type="match status" value="1"/>
</dbReference>
<dbReference type="AlphaFoldDB" id="A6KMM8"/>
<dbReference type="SMART" id="SM01394">
    <property type="entry name" value="S_100"/>
    <property type="match status" value="1"/>
</dbReference>
<dbReference type="EMBL" id="CH474068">
    <property type="protein sequence ID" value="EDL87858.1"/>
    <property type="molecule type" value="Genomic_DNA"/>
</dbReference>
<proteinExistence type="predicted"/>
<evidence type="ECO:0000313" key="3">
    <source>
        <dbReference type="Proteomes" id="UP000234681"/>
    </source>
</evidence>
<dbReference type="InterPro" id="IPR013787">
    <property type="entry name" value="S100_Ca-bd_sub"/>
</dbReference>
<gene>
    <name evidence="2" type="ORF">rCG_40955</name>
</gene>
<dbReference type="Proteomes" id="UP000234681">
    <property type="component" value="Chromosome 2"/>
</dbReference>
<dbReference type="InterPro" id="IPR011992">
    <property type="entry name" value="EF-hand-dom_pair"/>
</dbReference>
<sequence length="46" mass="5150">MPQLLNSILNVNKVFQNYAEHHGAGASLSKKELKQLLLAEFGDILR</sequence>
<dbReference type="SUPFAM" id="SSF47473">
    <property type="entry name" value="EF-hand"/>
    <property type="match status" value="1"/>
</dbReference>
<evidence type="ECO:0000313" key="2">
    <source>
        <dbReference type="EMBL" id="EDL87858.1"/>
    </source>
</evidence>
<dbReference type="Pfam" id="PF01023">
    <property type="entry name" value="S_100"/>
    <property type="match status" value="1"/>
</dbReference>
<feature type="domain" description="S100/CaBP-9k-type calcium binding subdomain" evidence="1">
    <location>
        <begin position="4"/>
        <end position="46"/>
    </location>
</feature>
<evidence type="ECO:0000259" key="1">
    <source>
        <dbReference type="SMART" id="SM01394"/>
    </source>
</evidence>
<reference evidence="3" key="1">
    <citation type="submission" date="2005-09" db="EMBL/GenBank/DDBJ databases">
        <authorList>
            <person name="Mural R.J."/>
            <person name="Li P.W."/>
            <person name="Adams M.D."/>
            <person name="Amanatides P.G."/>
            <person name="Baden-Tillson H."/>
            <person name="Barnstead M."/>
            <person name="Chin S.H."/>
            <person name="Dew I."/>
            <person name="Evans C.A."/>
            <person name="Ferriera S."/>
            <person name="Flanigan M."/>
            <person name="Fosler C."/>
            <person name="Glodek A."/>
            <person name="Gu Z."/>
            <person name="Holt R.A."/>
            <person name="Jennings D."/>
            <person name="Kraft C.L."/>
            <person name="Lu F."/>
            <person name="Nguyen T."/>
            <person name="Nusskern D.R."/>
            <person name="Pfannkoch C.M."/>
            <person name="Sitter C."/>
            <person name="Sutton G.G."/>
            <person name="Venter J.C."/>
            <person name="Wang Z."/>
            <person name="Woodage T."/>
            <person name="Zheng X.H."/>
            <person name="Zhong F."/>
        </authorList>
    </citation>
    <scope>NUCLEOTIDE SEQUENCE [LARGE SCALE GENOMIC DNA]</scope>
    <source>
        <strain>BN</strain>
        <strain evidence="3">Sprague-Dawley</strain>
    </source>
</reference>
<name>A6KMM8_RAT</name>